<evidence type="ECO:0000313" key="2">
    <source>
        <dbReference type="Proteomes" id="UP000789525"/>
    </source>
</evidence>
<dbReference type="Proteomes" id="UP000789525">
    <property type="component" value="Unassembled WGS sequence"/>
</dbReference>
<protein>
    <submittedName>
        <fullName evidence="1">7328_t:CDS:1</fullName>
    </submittedName>
</protein>
<feature type="non-terminal residue" evidence="1">
    <location>
        <position position="1"/>
    </location>
</feature>
<proteinExistence type="predicted"/>
<sequence>HYPGRLKSFDLFHHVQNIKGPLIPPFDVRKLRSDRETSSSPGFRILTMRALEGFDYVIGSSKGIESKAPSKS</sequence>
<gene>
    <name evidence="1" type="ORF">ACOLOM_LOCUS8654</name>
</gene>
<accession>A0ACA9NR65</accession>
<evidence type="ECO:0000313" key="1">
    <source>
        <dbReference type="EMBL" id="CAG8662780.1"/>
    </source>
</evidence>
<name>A0ACA9NR65_9GLOM</name>
<organism evidence="1 2">
    <name type="scientific">Acaulospora colombiana</name>
    <dbReference type="NCBI Taxonomy" id="27376"/>
    <lineage>
        <taxon>Eukaryota</taxon>
        <taxon>Fungi</taxon>
        <taxon>Fungi incertae sedis</taxon>
        <taxon>Mucoromycota</taxon>
        <taxon>Glomeromycotina</taxon>
        <taxon>Glomeromycetes</taxon>
        <taxon>Diversisporales</taxon>
        <taxon>Acaulosporaceae</taxon>
        <taxon>Acaulospora</taxon>
    </lineage>
</organism>
<reference evidence="1" key="1">
    <citation type="submission" date="2021-06" db="EMBL/GenBank/DDBJ databases">
        <authorList>
            <person name="Kallberg Y."/>
            <person name="Tangrot J."/>
            <person name="Rosling A."/>
        </authorList>
    </citation>
    <scope>NUCLEOTIDE SEQUENCE</scope>
    <source>
        <strain evidence="1">CL356</strain>
    </source>
</reference>
<keyword evidence="2" id="KW-1185">Reference proteome</keyword>
<comment type="caution">
    <text evidence="1">The sequence shown here is derived from an EMBL/GenBank/DDBJ whole genome shotgun (WGS) entry which is preliminary data.</text>
</comment>
<dbReference type="EMBL" id="CAJVPT010022953">
    <property type="protein sequence ID" value="CAG8662780.1"/>
    <property type="molecule type" value="Genomic_DNA"/>
</dbReference>